<evidence type="ECO:0008006" key="3">
    <source>
        <dbReference type="Google" id="ProtNLM"/>
    </source>
</evidence>
<dbReference type="InterPro" id="IPR029057">
    <property type="entry name" value="PRTase-like"/>
</dbReference>
<keyword evidence="2" id="KW-1185">Reference proteome</keyword>
<dbReference type="SUPFAM" id="SSF53271">
    <property type="entry name" value="PRTase-like"/>
    <property type="match status" value="1"/>
</dbReference>
<dbReference type="RefSeq" id="WP_408179859.1">
    <property type="nucleotide sequence ID" value="NZ_JAQQEZ010000026.1"/>
</dbReference>
<sequence>MFTSSLGVIYAVEHLVQYHAYRIDGEDGRRILNPKWNSDCKHLLNLKSADERGFPAAVAYFSRIAVEHLTGISLPPKGLQVHIVAVPSSAAGRWSPGVLRIGENLIKSNRNFVDSMRALPRIKTIDKLARGGDRSVWTHEQSIGLDDPMGRLPRKTILLLDDITTTGNSLMACAGILRTHAGVAQVVPLALGKTV</sequence>
<accession>A0ABW9AZ08</accession>
<dbReference type="CDD" id="cd06223">
    <property type="entry name" value="PRTases_typeI"/>
    <property type="match status" value="1"/>
</dbReference>
<dbReference type="Gene3D" id="3.40.50.2020">
    <property type="match status" value="1"/>
</dbReference>
<comment type="caution">
    <text evidence="1">The sequence shown here is derived from an EMBL/GenBank/DDBJ whole genome shotgun (WGS) entry which is preliminary data.</text>
</comment>
<dbReference type="Proteomes" id="UP001629230">
    <property type="component" value="Unassembled WGS sequence"/>
</dbReference>
<name>A0ABW9AZ08_9BURK</name>
<evidence type="ECO:0000313" key="2">
    <source>
        <dbReference type="Proteomes" id="UP001629230"/>
    </source>
</evidence>
<proteinExistence type="predicted"/>
<organism evidence="1 2">
    <name type="scientific">Paraburkholderia dipogonis</name>
    <dbReference type="NCBI Taxonomy" id="1211383"/>
    <lineage>
        <taxon>Bacteria</taxon>
        <taxon>Pseudomonadati</taxon>
        <taxon>Pseudomonadota</taxon>
        <taxon>Betaproteobacteria</taxon>
        <taxon>Burkholderiales</taxon>
        <taxon>Burkholderiaceae</taxon>
        <taxon>Paraburkholderia</taxon>
    </lineage>
</organism>
<protein>
    <recommendedName>
        <fullName evidence="3">ComF family protein</fullName>
    </recommendedName>
</protein>
<dbReference type="EMBL" id="JAQQEZ010000026">
    <property type="protein sequence ID" value="MFM0005089.1"/>
    <property type="molecule type" value="Genomic_DNA"/>
</dbReference>
<evidence type="ECO:0000313" key="1">
    <source>
        <dbReference type="EMBL" id="MFM0005089.1"/>
    </source>
</evidence>
<gene>
    <name evidence="1" type="ORF">PQR57_29270</name>
</gene>
<reference evidence="1 2" key="1">
    <citation type="journal article" date="2024" name="Chem. Sci.">
        <title>Discovery of megapolipeptins by genome mining of a Burkholderiales bacteria collection.</title>
        <authorList>
            <person name="Paulo B.S."/>
            <person name="Recchia M.J.J."/>
            <person name="Lee S."/>
            <person name="Fergusson C.H."/>
            <person name="Romanowski S.B."/>
            <person name="Hernandez A."/>
            <person name="Krull N."/>
            <person name="Liu D.Y."/>
            <person name="Cavanagh H."/>
            <person name="Bos A."/>
            <person name="Gray C.A."/>
            <person name="Murphy B.T."/>
            <person name="Linington R.G."/>
            <person name="Eustaquio A.S."/>
        </authorList>
    </citation>
    <scope>NUCLEOTIDE SEQUENCE [LARGE SCALE GENOMIC DNA]</scope>
    <source>
        <strain evidence="1 2">RL17-350-BIC-A</strain>
    </source>
</reference>
<dbReference type="InterPro" id="IPR000836">
    <property type="entry name" value="PRTase_dom"/>
</dbReference>